<dbReference type="GO" id="GO:0004842">
    <property type="term" value="F:ubiquitin-protein transferase activity"/>
    <property type="evidence" value="ECO:0007669"/>
    <property type="project" value="TreeGrafter"/>
</dbReference>
<keyword evidence="5" id="KW-0863">Zinc-finger</keyword>
<dbReference type="PANTHER" id="PTHR22770">
    <property type="entry name" value="UBIQUITIN CONJUGATING ENZYME 7 INTERACTING PROTEIN-RELATED"/>
    <property type="match status" value="1"/>
</dbReference>
<dbReference type="Proteomes" id="UP000077069">
    <property type="component" value="Unassembled WGS sequence"/>
</dbReference>
<dbReference type="InterPro" id="IPR051628">
    <property type="entry name" value="LUBAC_E3_Ligases"/>
</dbReference>
<sequence>LSKNMSGPELDVLLKISFNHYIGKAAEYKPCDTPDCDFSYLDPQAQNNIDGDPDSGIDGDARVMTCPECLRQICTGCHAEPRVRISCADNGDEGVRNKLLTEAYWGMANTKACPKCNAPMEKDEDCNHVQYPVCEEHMCWKCMKIVKDSQDCYRHMMEVH</sequence>
<dbReference type="InterPro" id="IPR013087">
    <property type="entry name" value="Znf_C2H2_type"/>
</dbReference>
<proteinExistence type="predicted"/>
<keyword evidence="2" id="KW-0808">Transferase</keyword>
<dbReference type="OrthoDB" id="10009520at2759"/>
<evidence type="ECO:0000256" key="4">
    <source>
        <dbReference type="ARBA" id="ARBA00022737"/>
    </source>
</evidence>
<feature type="non-terminal residue" evidence="9">
    <location>
        <position position="1"/>
    </location>
</feature>
<organism evidence="9 10">
    <name type="scientific">Paraphaeosphaeria sporulosa</name>
    <dbReference type="NCBI Taxonomy" id="1460663"/>
    <lineage>
        <taxon>Eukaryota</taxon>
        <taxon>Fungi</taxon>
        <taxon>Dikarya</taxon>
        <taxon>Ascomycota</taxon>
        <taxon>Pezizomycotina</taxon>
        <taxon>Dothideomycetes</taxon>
        <taxon>Pleosporomycetidae</taxon>
        <taxon>Pleosporales</taxon>
        <taxon>Massarineae</taxon>
        <taxon>Didymosphaeriaceae</taxon>
        <taxon>Paraphaeosphaeria</taxon>
    </lineage>
</organism>
<evidence type="ECO:0000256" key="7">
    <source>
        <dbReference type="ARBA" id="ARBA00022833"/>
    </source>
</evidence>
<keyword evidence="3" id="KW-0479">Metal-binding</keyword>
<gene>
    <name evidence="9" type="ORF">CC84DRAFT_1045877</name>
</gene>
<keyword evidence="10" id="KW-1185">Reference proteome</keyword>
<dbReference type="GO" id="GO:0097039">
    <property type="term" value="P:protein linear polyubiquitination"/>
    <property type="evidence" value="ECO:0007669"/>
    <property type="project" value="TreeGrafter"/>
</dbReference>
<feature type="domain" description="RING-type" evidence="8">
    <location>
        <begin position="1"/>
        <end position="160"/>
    </location>
</feature>
<keyword evidence="7" id="KW-0862">Zinc</keyword>
<dbReference type="GeneID" id="28756898"/>
<dbReference type="GO" id="GO:0043161">
    <property type="term" value="P:proteasome-mediated ubiquitin-dependent protein catabolic process"/>
    <property type="evidence" value="ECO:0007669"/>
    <property type="project" value="TreeGrafter"/>
</dbReference>
<dbReference type="InterPro" id="IPR044066">
    <property type="entry name" value="TRIAD_supradom"/>
</dbReference>
<dbReference type="GO" id="GO:0000151">
    <property type="term" value="C:ubiquitin ligase complex"/>
    <property type="evidence" value="ECO:0007669"/>
    <property type="project" value="TreeGrafter"/>
</dbReference>
<dbReference type="InParanoid" id="A0A177BV39"/>
<evidence type="ECO:0000256" key="2">
    <source>
        <dbReference type="ARBA" id="ARBA00022679"/>
    </source>
</evidence>
<feature type="non-terminal residue" evidence="9">
    <location>
        <position position="160"/>
    </location>
</feature>
<evidence type="ECO:0000259" key="8">
    <source>
        <dbReference type="PROSITE" id="PS51873"/>
    </source>
</evidence>
<keyword evidence="6" id="KW-0833">Ubl conjugation pathway</keyword>
<dbReference type="GO" id="GO:0008270">
    <property type="term" value="F:zinc ion binding"/>
    <property type="evidence" value="ECO:0007669"/>
    <property type="project" value="UniProtKB-KW"/>
</dbReference>
<dbReference type="SUPFAM" id="SSF57850">
    <property type="entry name" value="RING/U-box"/>
    <property type="match status" value="1"/>
</dbReference>
<reference evidence="9 10" key="1">
    <citation type="submission" date="2016-05" db="EMBL/GenBank/DDBJ databases">
        <title>Comparative analysis of secretome profiles of manganese(II)-oxidizing ascomycete fungi.</title>
        <authorList>
            <consortium name="DOE Joint Genome Institute"/>
            <person name="Zeiner C.A."/>
            <person name="Purvine S.O."/>
            <person name="Zink E.M."/>
            <person name="Wu S."/>
            <person name="Pasa-Tolic L."/>
            <person name="Chaput D.L."/>
            <person name="Haridas S."/>
            <person name="Grigoriev I.V."/>
            <person name="Santelli C.M."/>
            <person name="Hansel C.M."/>
        </authorList>
    </citation>
    <scope>NUCLEOTIDE SEQUENCE [LARGE SCALE GENOMIC DNA]</scope>
    <source>
        <strain evidence="9 10">AP3s5-JAC2a</strain>
    </source>
</reference>
<protein>
    <recommendedName>
        <fullName evidence="8">RING-type domain-containing protein</fullName>
    </recommendedName>
</protein>
<name>A0A177BV39_9PLEO</name>
<dbReference type="PROSITE" id="PS00028">
    <property type="entry name" value="ZINC_FINGER_C2H2_1"/>
    <property type="match status" value="1"/>
</dbReference>
<dbReference type="Pfam" id="PF22191">
    <property type="entry name" value="IBR_1"/>
    <property type="match status" value="1"/>
</dbReference>
<comment type="pathway">
    <text evidence="1">Protein modification; protein ubiquitination.</text>
</comment>
<evidence type="ECO:0000313" key="10">
    <source>
        <dbReference type="Proteomes" id="UP000077069"/>
    </source>
</evidence>
<evidence type="ECO:0000256" key="3">
    <source>
        <dbReference type="ARBA" id="ARBA00022723"/>
    </source>
</evidence>
<dbReference type="AlphaFoldDB" id="A0A177BV39"/>
<accession>A0A177BV39</accession>
<dbReference type="EMBL" id="KV441562">
    <property type="protein sequence ID" value="OAF99262.1"/>
    <property type="molecule type" value="Genomic_DNA"/>
</dbReference>
<dbReference type="Gene3D" id="1.20.120.1750">
    <property type="match status" value="1"/>
</dbReference>
<dbReference type="PROSITE" id="PS51873">
    <property type="entry name" value="TRIAD"/>
    <property type="match status" value="1"/>
</dbReference>
<evidence type="ECO:0000313" key="9">
    <source>
        <dbReference type="EMBL" id="OAF99262.1"/>
    </source>
</evidence>
<dbReference type="STRING" id="1460663.A0A177BV39"/>
<evidence type="ECO:0000256" key="6">
    <source>
        <dbReference type="ARBA" id="ARBA00022786"/>
    </source>
</evidence>
<evidence type="ECO:0000256" key="1">
    <source>
        <dbReference type="ARBA" id="ARBA00004906"/>
    </source>
</evidence>
<dbReference type="GO" id="GO:0043130">
    <property type="term" value="F:ubiquitin binding"/>
    <property type="evidence" value="ECO:0007669"/>
    <property type="project" value="TreeGrafter"/>
</dbReference>
<dbReference type="Pfam" id="PF01485">
    <property type="entry name" value="IBR"/>
    <property type="match status" value="1"/>
</dbReference>
<dbReference type="PANTHER" id="PTHR22770:SF13">
    <property type="entry name" value="RING-TYPE DOMAIN-CONTAINING PROTEIN"/>
    <property type="match status" value="1"/>
</dbReference>
<dbReference type="RefSeq" id="XP_018029628.1">
    <property type="nucleotide sequence ID" value="XM_018173412.1"/>
</dbReference>
<evidence type="ECO:0000256" key="5">
    <source>
        <dbReference type="ARBA" id="ARBA00022771"/>
    </source>
</evidence>
<keyword evidence="4" id="KW-0677">Repeat</keyword>
<dbReference type="InterPro" id="IPR002867">
    <property type="entry name" value="IBR_dom"/>
</dbReference>